<gene>
    <name evidence="3" type="ORF">IFM89_009887</name>
</gene>
<proteinExistence type="predicted"/>
<feature type="repeat" description="PPR" evidence="2">
    <location>
        <begin position="402"/>
        <end position="432"/>
    </location>
</feature>
<dbReference type="OrthoDB" id="185373at2759"/>
<evidence type="ECO:0000256" key="2">
    <source>
        <dbReference type="PROSITE-ProRule" id="PRU00708"/>
    </source>
</evidence>
<sequence length="607" mass="68013">MTYSMHSNLSLSSNTIPLPHHPITLLLILHSISSLLLCCTNLKSLHQGKQLHAHVLKLGFEQDPVLVPKLITFYSTFGYIHDAHVVTENSSIVSALPWNLLITAYVRNGFSSEAILAYKQMICMGIKPDNFTYPSVLKACGDELDIDVGMEVHRLIETSGLEWSLVVHNALLSMYGKCGRVDVGRSLFEKMQRRDVISWNSIIFGYASRSMWKEAIELFERMRFASIQMHVITWNAIAGGYLQTGNCKAALELISQMRTRGGHVDPVAMVTGLTACSRMGSFKLGKEIHGTAIRSHYDTNNSLGNALVTMYARCNDLRHSYILFQSIEAKSLVTWNSMIGGYTHYDRYEEASFVFREMVASGVEPNYVTIASILPLCARIANLQHGKELHCYILKRGQFEDFLLPWNSLVDTYSKSGKVSEAQRVFSLMKKKDEVTYTSLIAGLGMQGEGQAAIELFEEMNKCGVKPDHIAMVAVLSACSHSGLVSQGEMLFEKMISVYKLNPRMEHFACMVDLFGRAGLLRKAAETIMGMPFSPSQAMWATLIAACRIHGNTDIGEWAAEKLVEMRPNKSGYYVLIANMEWVSSICCRRYKKLKCARNLPVVTWDV</sequence>
<keyword evidence="1" id="KW-0677">Repeat</keyword>
<feature type="repeat" description="PPR" evidence="2">
    <location>
        <begin position="94"/>
        <end position="128"/>
    </location>
</feature>
<evidence type="ECO:0000256" key="1">
    <source>
        <dbReference type="ARBA" id="ARBA00022737"/>
    </source>
</evidence>
<dbReference type="GO" id="GO:0009451">
    <property type="term" value="P:RNA modification"/>
    <property type="evidence" value="ECO:0007669"/>
    <property type="project" value="InterPro"/>
</dbReference>
<dbReference type="FunFam" id="1.25.40.10:FF:000627">
    <property type="entry name" value="Pentatricopeptide repeat-containing protein"/>
    <property type="match status" value="1"/>
</dbReference>
<evidence type="ECO:0000313" key="4">
    <source>
        <dbReference type="Proteomes" id="UP000631114"/>
    </source>
</evidence>
<accession>A0A835HZF9</accession>
<feature type="repeat" description="PPR" evidence="2">
    <location>
        <begin position="433"/>
        <end position="467"/>
    </location>
</feature>
<dbReference type="PROSITE" id="PS51375">
    <property type="entry name" value="PPR"/>
    <property type="match status" value="7"/>
</dbReference>
<dbReference type="InterPro" id="IPR011990">
    <property type="entry name" value="TPR-like_helical_dom_sf"/>
</dbReference>
<dbReference type="NCBIfam" id="TIGR00756">
    <property type="entry name" value="PPR"/>
    <property type="match status" value="7"/>
</dbReference>
<dbReference type="FunFam" id="1.25.40.10:FF:000090">
    <property type="entry name" value="Pentatricopeptide repeat-containing protein, chloroplastic"/>
    <property type="match status" value="1"/>
</dbReference>
<dbReference type="AlphaFoldDB" id="A0A835HZF9"/>
<evidence type="ECO:0000313" key="3">
    <source>
        <dbReference type="EMBL" id="KAF9608521.1"/>
    </source>
</evidence>
<protein>
    <recommendedName>
        <fullName evidence="5">Pentatricopeptide repeat-containing protein</fullName>
    </recommendedName>
</protein>
<feature type="repeat" description="PPR" evidence="2">
    <location>
        <begin position="331"/>
        <end position="365"/>
    </location>
</feature>
<feature type="repeat" description="PPR" evidence="2">
    <location>
        <begin position="164"/>
        <end position="194"/>
    </location>
</feature>
<dbReference type="GO" id="GO:0003723">
    <property type="term" value="F:RNA binding"/>
    <property type="evidence" value="ECO:0007669"/>
    <property type="project" value="InterPro"/>
</dbReference>
<dbReference type="Pfam" id="PF01535">
    <property type="entry name" value="PPR"/>
    <property type="match status" value="4"/>
</dbReference>
<feature type="repeat" description="PPR" evidence="2">
    <location>
        <begin position="230"/>
        <end position="264"/>
    </location>
</feature>
<comment type="caution">
    <text evidence="3">The sequence shown here is derived from an EMBL/GenBank/DDBJ whole genome shotgun (WGS) entry which is preliminary data.</text>
</comment>
<dbReference type="FunFam" id="1.25.40.10:FF:000393">
    <property type="entry name" value="Pentatricopeptide repeat-containing protein At1g20230"/>
    <property type="match status" value="1"/>
</dbReference>
<dbReference type="InterPro" id="IPR002885">
    <property type="entry name" value="PPR_rpt"/>
</dbReference>
<keyword evidence="4" id="KW-1185">Reference proteome</keyword>
<feature type="repeat" description="PPR" evidence="2">
    <location>
        <begin position="195"/>
        <end position="229"/>
    </location>
</feature>
<dbReference type="Gene3D" id="1.25.40.10">
    <property type="entry name" value="Tetratricopeptide repeat domain"/>
    <property type="match status" value="4"/>
</dbReference>
<dbReference type="Proteomes" id="UP000631114">
    <property type="component" value="Unassembled WGS sequence"/>
</dbReference>
<name>A0A835HZF9_9MAGN</name>
<organism evidence="3 4">
    <name type="scientific">Coptis chinensis</name>
    <dbReference type="NCBI Taxonomy" id="261450"/>
    <lineage>
        <taxon>Eukaryota</taxon>
        <taxon>Viridiplantae</taxon>
        <taxon>Streptophyta</taxon>
        <taxon>Embryophyta</taxon>
        <taxon>Tracheophyta</taxon>
        <taxon>Spermatophyta</taxon>
        <taxon>Magnoliopsida</taxon>
        <taxon>Ranunculales</taxon>
        <taxon>Ranunculaceae</taxon>
        <taxon>Coptidoideae</taxon>
        <taxon>Coptis</taxon>
    </lineage>
</organism>
<dbReference type="InterPro" id="IPR046960">
    <property type="entry name" value="PPR_At4g14850-like_plant"/>
</dbReference>
<reference evidence="3 4" key="1">
    <citation type="submission" date="2020-10" db="EMBL/GenBank/DDBJ databases">
        <title>The Coptis chinensis genome and diversification of protoberbering-type alkaloids.</title>
        <authorList>
            <person name="Wang B."/>
            <person name="Shu S."/>
            <person name="Song C."/>
            <person name="Liu Y."/>
        </authorList>
    </citation>
    <scope>NUCLEOTIDE SEQUENCE [LARGE SCALE GENOMIC DNA]</scope>
    <source>
        <strain evidence="3">HL-2020</strain>
        <tissue evidence="3">Leaf</tissue>
    </source>
</reference>
<evidence type="ECO:0008006" key="5">
    <source>
        <dbReference type="Google" id="ProtNLM"/>
    </source>
</evidence>
<dbReference type="PANTHER" id="PTHR47926">
    <property type="entry name" value="PENTATRICOPEPTIDE REPEAT-CONTAINING PROTEIN"/>
    <property type="match status" value="1"/>
</dbReference>
<dbReference type="EMBL" id="JADFTS010000004">
    <property type="protein sequence ID" value="KAF9608521.1"/>
    <property type="molecule type" value="Genomic_DNA"/>
</dbReference>
<dbReference type="PANTHER" id="PTHR47926:SF375">
    <property type="entry name" value="PENTATRICOPEPTIDE REPEAT-CONTAINING PROTEIN"/>
    <property type="match status" value="1"/>
</dbReference>
<dbReference type="Pfam" id="PF13041">
    <property type="entry name" value="PPR_2"/>
    <property type="match status" value="3"/>
</dbReference>